<feature type="domain" description="GGDEF" evidence="9">
    <location>
        <begin position="733"/>
        <end position="868"/>
    </location>
</feature>
<keyword evidence="4 6" id="KW-1133">Transmembrane helix</keyword>
<evidence type="ECO:0000259" key="7">
    <source>
        <dbReference type="PROSITE" id="PS50112"/>
    </source>
</evidence>
<keyword evidence="2" id="KW-1003">Cell membrane</keyword>
<dbReference type="PANTHER" id="PTHR44757">
    <property type="entry name" value="DIGUANYLATE CYCLASE DGCP"/>
    <property type="match status" value="1"/>
</dbReference>
<dbReference type="Pfam" id="PF05231">
    <property type="entry name" value="MASE1"/>
    <property type="match status" value="1"/>
</dbReference>
<dbReference type="NCBIfam" id="TIGR00229">
    <property type="entry name" value="sensory_box"/>
    <property type="match status" value="2"/>
</dbReference>
<dbReference type="InterPro" id="IPR013655">
    <property type="entry name" value="PAS_fold_3"/>
</dbReference>
<feature type="transmembrane region" description="Helical" evidence="6">
    <location>
        <begin position="99"/>
        <end position="121"/>
    </location>
</feature>
<evidence type="ECO:0000313" key="10">
    <source>
        <dbReference type="EMBL" id="MDP9828709.1"/>
    </source>
</evidence>
<dbReference type="SMART" id="SM00267">
    <property type="entry name" value="GGDEF"/>
    <property type="match status" value="1"/>
</dbReference>
<organism evidence="10 11">
    <name type="scientific">Kineosporia succinea</name>
    <dbReference type="NCBI Taxonomy" id="84632"/>
    <lineage>
        <taxon>Bacteria</taxon>
        <taxon>Bacillati</taxon>
        <taxon>Actinomycetota</taxon>
        <taxon>Actinomycetes</taxon>
        <taxon>Kineosporiales</taxon>
        <taxon>Kineosporiaceae</taxon>
        <taxon>Kineosporia</taxon>
    </lineage>
</organism>
<dbReference type="InterPro" id="IPR029787">
    <property type="entry name" value="Nucleotide_cyclase"/>
</dbReference>
<feature type="transmembrane region" description="Helical" evidence="6">
    <location>
        <begin position="277"/>
        <end position="297"/>
    </location>
</feature>
<evidence type="ECO:0000256" key="2">
    <source>
        <dbReference type="ARBA" id="ARBA00022475"/>
    </source>
</evidence>
<dbReference type="PROSITE" id="PS50113">
    <property type="entry name" value="PAC"/>
    <property type="match status" value="3"/>
</dbReference>
<evidence type="ECO:0000256" key="3">
    <source>
        <dbReference type="ARBA" id="ARBA00022692"/>
    </source>
</evidence>
<keyword evidence="11" id="KW-1185">Reference proteome</keyword>
<dbReference type="SUPFAM" id="SSF55073">
    <property type="entry name" value="Nucleotide cyclase"/>
    <property type="match status" value="1"/>
</dbReference>
<dbReference type="Gene3D" id="3.30.70.270">
    <property type="match status" value="1"/>
</dbReference>
<dbReference type="NCBIfam" id="TIGR00254">
    <property type="entry name" value="GGDEF"/>
    <property type="match status" value="1"/>
</dbReference>
<feature type="domain" description="PAS" evidence="7">
    <location>
        <begin position="575"/>
        <end position="649"/>
    </location>
</feature>
<evidence type="ECO:0000256" key="5">
    <source>
        <dbReference type="ARBA" id="ARBA00023136"/>
    </source>
</evidence>
<sequence length="868" mass="92624">MTSPGPDGGDDERTAGPPFARAVVLVVAAFAFGLGVSELGLRLLRDPALPVSVWWPLTGFAVAVLARLRPSSWPPVLLGMGTGQFLANLSTYYAEPANALGVLSAALSEVVVISALLRRSFPRGVLLDSPVAALRFAFGGAGGVVTGASVFTLVQAGGFELWNGFVRSHFLGLLMVSPLFLVSPGARSLLTEVRRHRLNLEWAAQFTVLTLLTSGVFLTDQRVVPTFICAVPLIWGGLRLGPLRAMVSLLAMALVTTVGTLRGIGPVVQEPPAAQTLAVQVVLLSATLCTLFVVLAADEKTRLLRLSRAGSADLVEAERIAGMGSSAWDLTTGEIRWTDGLYEHLGRSREDMPPNAEAYVGTIHPDDRGVVVSALSKVPDGADVPNMQFRLQRPDGGERIVMVRNRVDRDSAGRAVGLRSTVLDVTAMRDAENALHRAHQHLEGVLDAVEDVAIFGVSAQTGLVDSFSRGAETILGWRADEVVGVHRPTIFHSRADQERSMAETGIQDPLFAIGAALQQGSGSHRWTCVRKDGSEFTARVSLSAVLAPDGTPQTYVSAVVDLTRVLRAESDLKESEDRFRLSFDFAPMAMAIVALDDGDPGRIMRVNPALCRFTARNGPDLLGRRLADLMTPAHAARAATDLRELLATGGDSTTTERAFHRGDGGELWGLLSTSVVRPADGRPPYLITMIEDITARMQLTERLRHEASHDPLTGLPNRQVLNRRLGDALGAPGTVAVLYVDLDGFKAVNDRLGHAAGDDLLVQVAERIAGCVRGSDVVARLGGDEFAVLLPRVGYLETARAIGERIVHTLAEPFTVEGSSCRIGASIGIALSGPQDTPDAVPHLLNAADEAMYEAKRAGRGRVEVSGR</sequence>
<evidence type="ECO:0000256" key="4">
    <source>
        <dbReference type="ARBA" id="ARBA00022989"/>
    </source>
</evidence>
<feature type="transmembrane region" description="Helical" evidence="6">
    <location>
        <begin position="198"/>
        <end position="217"/>
    </location>
</feature>
<dbReference type="InterPro" id="IPR052155">
    <property type="entry name" value="Biofilm_reg_signaling"/>
</dbReference>
<dbReference type="InterPro" id="IPR035965">
    <property type="entry name" value="PAS-like_dom_sf"/>
</dbReference>
<dbReference type="InterPro" id="IPR000700">
    <property type="entry name" value="PAS-assoc_C"/>
</dbReference>
<dbReference type="Pfam" id="PF08448">
    <property type="entry name" value="PAS_4"/>
    <property type="match status" value="1"/>
</dbReference>
<feature type="transmembrane region" description="Helical" evidence="6">
    <location>
        <begin position="166"/>
        <end position="186"/>
    </location>
</feature>
<dbReference type="Pfam" id="PF13426">
    <property type="entry name" value="PAS_9"/>
    <property type="match status" value="1"/>
</dbReference>
<dbReference type="InterPro" id="IPR000014">
    <property type="entry name" value="PAS"/>
</dbReference>
<feature type="transmembrane region" description="Helical" evidence="6">
    <location>
        <begin position="48"/>
        <end position="68"/>
    </location>
</feature>
<dbReference type="PROSITE" id="PS50112">
    <property type="entry name" value="PAS"/>
    <property type="match status" value="1"/>
</dbReference>
<comment type="caution">
    <text evidence="10">The sequence shown here is derived from an EMBL/GenBank/DDBJ whole genome shotgun (WGS) entry which is preliminary data.</text>
</comment>
<dbReference type="Pfam" id="PF00990">
    <property type="entry name" value="GGDEF"/>
    <property type="match status" value="1"/>
</dbReference>
<dbReference type="InterPro" id="IPR001610">
    <property type="entry name" value="PAC"/>
</dbReference>
<feature type="domain" description="PAC" evidence="8">
    <location>
        <begin position="653"/>
        <end position="705"/>
    </location>
</feature>
<feature type="domain" description="PAC" evidence="8">
    <location>
        <begin position="385"/>
        <end position="437"/>
    </location>
</feature>
<comment type="subcellular location">
    <subcellularLocation>
        <location evidence="1">Cell membrane</location>
        <topology evidence="1">Multi-pass membrane protein</topology>
    </subcellularLocation>
</comment>
<evidence type="ECO:0000313" key="11">
    <source>
        <dbReference type="Proteomes" id="UP001235712"/>
    </source>
</evidence>
<dbReference type="CDD" id="cd01949">
    <property type="entry name" value="GGDEF"/>
    <property type="match status" value="1"/>
</dbReference>
<reference evidence="10 11" key="1">
    <citation type="submission" date="2023-07" db="EMBL/GenBank/DDBJ databases">
        <title>Sequencing the genomes of 1000 actinobacteria strains.</title>
        <authorList>
            <person name="Klenk H.-P."/>
        </authorList>
    </citation>
    <scope>NUCLEOTIDE SEQUENCE [LARGE SCALE GENOMIC DNA]</scope>
    <source>
        <strain evidence="10 11">DSM 44388</strain>
    </source>
</reference>
<dbReference type="InterPro" id="IPR007895">
    <property type="entry name" value="MASE1"/>
</dbReference>
<evidence type="ECO:0000259" key="9">
    <source>
        <dbReference type="PROSITE" id="PS50887"/>
    </source>
</evidence>
<feature type="transmembrane region" description="Helical" evidence="6">
    <location>
        <begin position="20"/>
        <end position="41"/>
    </location>
</feature>
<dbReference type="RefSeq" id="WP_307246167.1">
    <property type="nucleotide sequence ID" value="NZ_JAUSQZ010000001.1"/>
</dbReference>
<accession>A0ABT9P7N9</accession>
<dbReference type="PROSITE" id="PS50887">
    <property type="entry name" value="GGDEF"/>
    <property type="match status" value="1"/>
</dbReference>
<dbReference type="Gene3D" id="3.30.450.20">
    <property type="entry name" value="PAS domain"/>
    <property type="match status" value="3"/>
</dbReference>
<dbReference type="InterPro" id="IPR000160">
    <property type="entry name" value="GGDEF_dom"/>
</dbReference>
<gene>
    <name evidence="10" type="ORF">J2S57_004458</name>
</gene>
<feature type="transmembrane region" description="Helical" evidence="6">
    <location>
        <begin position="133"/>
        <end position="154"/>
    </location>
</feature>
<evidence type="ECO:0000256" key="6">
    <source>
        <dbReference type="SAM" id="Phobius"/>
    </source>
</evidence>
<protein>
    <submittedName>
        <fullName evidence="10">Diguanylate cyclase (GGDEF)-like protein/PAS domain S-box-containing protein</fullName>
    </submittedName>
</protein>
<dbReference type="CDD" id="cd00130">
    <property type="entry name" value="PAS"/>
    <property type="match status" value="3"/>
</dbReference>
<name>A0ABT9P7N9_9ACTN</name>
<dbReference type="Pfam" id="PF08447">
    <property type="entry name" value="PAS_3"/>
    <property type="match status" value="1"/>
</dbReference>
<dbReference type="PANTHER" id="PTHR44757:SF2">
    <property type="entry name" value="BIOFILM ARCHITECTURE MAINTENANCE PROTEIN MBAA"/>
    <property type="match status" value="1"/>
</dbReference>
<dbReference type="Proteomes" id="UP001235712">
    <property type="component" value="Unassembled WGS sequence"/>
</dbReference>
<dbReference type="Gene3D" id="2.10.70.100">
    <property type="match status" value="1"/>
</dbReference>
<proteinExistence type="predicted"/>
<dbReference type="InterPro" id="IPR013656">
    <property type="entry name" value="PAS_4"/>
</dbReference>
<evidence type="ECO:0000256" key="1">
    <source>
        <dbReference type="ARBA" id="ARBA00004651"/>
    </source>
</evidence>
<evidence type="ECO:0000259" key="8">
    <source>
        <dbReference type="PROSITE" id="PS50113"/>
    </source>
</evidence>
<keyword evidence="3 6" id="KW-0812">Transmembrane</keyword>
<feature type="domain" description="PAC" evidence="8">
    <location>
        <begin position="522"/>
        <end position="574"/>
    </location>
</feature>
<dbReference type="EMBL" id="JAUSQZ010000001">
    <property type="protein sequence ID" value="MDP9828709.1"/>
    <property type="molecule type" value="Genomic_DNA"/>
</dbReference>
<dbReference type="SMART" id="SM00091">
    <property type="entry name" value="PAS"/>
    <property type="match status" value="3"/>
</dbReference>
<dbReference type="InterPro" id="IPR043128">
    <property type="entry name" value="Rev_trsase/Diguanyl_cyclase"/>
</dbReference>
<feature type="transmembrane region" description="Helical" evidence="6">
    <location>
        <begin position="247"/>
        <end position="265"/>
    </location>
</feature>
<dbReference type="SUPFAM" id="SSF55785">
    <property type="entry name" value="PYP-like sensor domain (PAS domain)"/>
    <property type="match status" value="3"/>
</dbReference>
<keyword evidence="5 6" id="KW-0472">Membrane</keyword>
<dbReference type="SMART" id="SM00086">
    <property type="entry name" value="PAC"/>
    <property type="match status" value="3"/>
</dbReference>